<feature type="non-terminal residue" evidence="5">
    <location>
        <position position="1"/>
    </location>
</feature>
<gene>
    <name evidence="5" type="ORF">DFH07DRAFT_696558</name>
</gene>
<proteinExistence type="predicted"/>
<accession>A0AAD7HBQ3</accession>
<organism evidence="5 6">
    <name type="scientific">Mycena maculata</name>
    <dbReference type="NCBI Taxonomy" id="230809"/>
    <lineage>
        <taxon>Eukaryota</taxon>
        <taxon>Fungi</taxon>
        <taxon>Dikarya</taxon>
        <taxon>Basidiomycota</taxon>
        <taxon>Agaricomycotina</taxon>
        <taxon>Agaricomycetes</taxon>
        <taxon>Agaricomycetidae</taxon>
        <taxon>Agaricales</taxon>
        <taxon>Marasmiineae</taxon>
        <taxon>Mycenaceae</taxon>
        <taxon>Mycena</taxon>
    </lineage>
</organism>
<dbReference type="GO" id="GO:0008270">
    <property type="term" value="F:zinc ion binding"/>
    <property type="evidence" value="ECO:0007669"/>
    <property type="project" value="UniProtKB-KW"/>
</dbReference>
<dbReference type="AlphaFoldDB" id="A0AAD7HBQ3"/>
<feature type="domain" description="MYND-type" evidence="4">
    <location>
        <begin position="43"/>
        <end position="77"/>
    </location>
</feature>
<evidence type="ECO:0000256" key="2">
    <source>
        <dbReference type="ARBA" id="ARBA00022771"/>
    </source>
</evidence>
<evidence type="ECO:0000313" key="6">
    <source>
        <dbReference type="Proteomes" id="UP001215280"/>
    </source>
</evidence>
<dbReference type="InterPro" id="IPR002893">
    <property type="entry name" value="Znf_MYND"/>
</dbReference>
<evidence type="ECO:0000256" key="3">
    <source>
        <dbReference type="ARBA" id="ARBA00022833"/>
    </source>
</evidence>
<keyword evidence="2" id="KW-0863">Zinc-finger</keyword>
<comment type="caution">
    <text evidence="5">The sequence shown here is derived from an EMBL/GenBank/DDBJ whole genome shotgun (WGS) entry which is preliminary data.</text>
</comment>
<keyword evidence="6" id="KW-1185">Reference proteome</keyword>
<name>A0AAD7HBQ3_9AGAR</name>
<dbReference type="EMBL" id="JARJLG010000327">
    <property type="protein sequence ID" value="KAJ7716828.1"/>
    <property type="molecule type" value="Genomic_DNA"/>
</dbReference>
<sequence>KWNTFVDPYIDTQGDQRSRHAIERNAKLGTWNGALIRVCEGAGCGKIEGADVDSLKLCSRCQMALYCGPACQKNSWK</sequence>
<dbReference type="SUPFAM" id="SSF144232">
    <property type="entry name" value="HIT/MYND zinc finger-like"/>
    <property type="match status" value="1"/>
</dbReference>
<dbReference type="Gene3D" id="6.10.140.2220">
    <property type="match status" value="1"/>
</dbReference>
<reference evidence="5" key="1">
    <citation type="submission" date="2023-03" db="EMBL/GenBank/DDBJ databases">
        <title>Massive genome expansion in bonnet fungi (Mycena s.s.) driven by repeated elements and novel gene families across ecological guilds.</title>
        <authorList>
            <consortium name="Lawrence Berkeley National Laboratory"/>
            <person name="Harder C.B."/>
            <person name="Miyauchi S."/>
            <person name="Viragh M."/>
            <person name="Kuo A."/>
            <person name="Thoen E."/>
            <person name="Andreopoulos B."/>
            <person name="Lu D."/>
            <person name="Skrede I."/>
            <person name="Drula E."/>
            <person name="Henrissat B."/>
            <person name="Morin E."/>
            <person name="Kohler A."/>
            <person name="Barry K."/>
            <person name="LaButti K."/>
            <person name="Morin E."/>
            <person name="Salamov A."/>
            <person name="Lipzen A."/>
            <person name="Mereny Z."/>
            <person name="Hegedus B."/>
            <person name="Baldrian P."/>
            <person name="Stursova M."/>
            <person name="Weitz H."/>
            <person name="Taylor A."/>
            <person name="Grigoriev I.V."/>
            <person name="Nagy L.G."/>
            <person name="Martin F."/>
            <person name="Kauserud H."/>
        </authorList>
    </citation>
    <scope>NUCLEOTIDE SEQUENCE</scope>
    <source>
        <strain evidence="5">CBHHK188m</strain>
    </source>
</reference>
<dbReference type="Proteomes" id="UP001215280">
    <property type="component" value="Unassembled WGS sequence"/>
</dbReference>
<dbReference type="Pfam" id="PF01753">
    <property type="entry name" value="zf-MYND"/>
    <property type="match status" value="1"/>
</dbReference>
<keyword evidence="1" id="KW-0479">Metal-binding</keyword>
<feature type="non-terminal residue" evidence="5">
    <location>
        <position position="77"/>
    </location>
</feature>
<evidence type="ECO:0000256" key="1">
    <source>
        <dbReference type="ARBA" id="ARBA00022723"/>
    </source>
</evidence>
<protein>
    <recommendedName>
        <fullName evidence="4">MYND-type domain-containing protein</fullName>
    </recommendedName>
</protein>
<keyword evidence="3" id="KW-0862">Zinc</keyword>
<evidence type="ECO:0000313" key="5">
    <source>
        <dbReference type="EMBL" id="KAJ7716828.1"/>
    </source>
</evidence>
<evidence type="ECO:0000259" key="4">
    <source>
        <dbReference type="Pfam" id="PF01753"/>
    </source>
</evidence>